<dbReference type="PANTHER" id="PTHR12601">
    <property type="entry name" value="EUKARYOTIC TRANSLATION INITIATION FACTOR 3 SUBUNIT EIF-3"/>
    <property type="match status" value="1"/>
</dbReference>
<dbReference type="PROSITE" id="PS51823">
    <property type="entry name" value="CLU"/>
    <property type="match status" value="1"/>
</dbReference>
<feature type="compositionally biased region" description="Acidic residues" evidence="16">
    <location>
        <begin position="785"/>
        <end position="796"/>
    </location>
</feature>
<keyword evidence="11" id="KW-0067">ATP-binding</keyword>
<dbReference type="InterPro" id="IPR007502">
    <property type="entry name" value="Helicase-assoc_dom"/>
</dbReference>
<dbReference type="CDD" id="cd17982">
    <property type="entry name" value="DEXHc_DHX37"/>
    <property type="match status" value="1"/>
</dbReference>
<dbReference type="InterPro" id="IPR011709">
    <property type="entry name" value="DEAD-box_helicase_OB_fold"/>
</dbReference>
<dbReference type="Gene3D" id="1.20.120.1080">
    <property type="match status" value="1"/>
</dbReference>
<feature type="compositionally biased region" description="Acidic residues" evidence="16">
    <location>
        <begin position="1166"/>
        <end position="1196"/>
    </location>
</feature>
<feature type="region of interest" description="Disordered" evidence="16">
    <location>
        <begin position="683"/>
        <end position="702"/>
    </location>
</feature>
<dbReference type="EC" id="3.6.4.13" evidence="2"/>
<keyword evidence="12 15" id="KW-0342">GTP-binding</keyword>
<dbReference type="PROSITE" id="PS51192">
    <property type="entry name" value="HELICASE_ATP_BIND_1"/>
    <property type="match status" value="1"/>
</dbReference>
<dbReference type="GO" id="GO:0005525">
    <property type="term" value="F:GTP binding"/>
    <property type="evidence" value="ECO:0007669"/>
    <property type="project" value="UniProtKB-KW"/>
</dbReference>
<dbReference type="InterPro" id="IPR002464">
    <property type="entry name" value="DNA/RNA_helicase_DEAH_CS"/>
</dbReference>
<dbReference type="InterPro" id="IPR001650">
    <property type="entry name" value="Helicase_C-like"/>
</dbReference>
<dbReference type="InterPro" id="IPR027417">
    <property type="entry name" value="P-loop_NTPase"/>
</dbReference>
<evidence type="ECO:0000313" key="22">
    <source>
        <dbReference type="Proteomes" id="UP001239994"/>
    </source>
</evidence>
<evidence type="ECO:0000259" key="17">
    <source>
        <dbReference type="PROSITE" id="PS51192"/>
    </source>
</evidence>
<comment type="similarity">
    <text evidence="15">Belongs to the TRAFAC class TrmE-Era-EngA-EngB-Septin-like GTPase superfamily. Septin GTPase family.</text>
</comment>
<dbReference type="SMART" id="SM00382">
    <property type="entry name" value="AAA"/>
    <property type="match status" value="1"/>
</dbReference>
<feature type="domain" description="Helicase ATP-binding" evidence="17">
    <location>
        <begin position="892"/>
        <end position="1059"/>
    </location>
</feature>
<dbReference type="Pfam" id="PF13374">
    <property type="entry name" value="TPR_10"/>
    <property type="match status" value="1"/>
</dbReference>
<dbReference type="FunFam" id="3.40.50.300:FF:000895">
    <property type="entry name" value="probable ATP-dependent RNA helicase DHX37"/>
    <property type="match status" value="1"/>
</dbReference>
<evidence type="ECO:0000256" key="9">
    <source>
        <dbReference type="ARBA" id="ARBA00022801"/>
    </source>
</evidence>
<dbReference type="SMART" id="SM00490">
    <property type="entry name" value="HELICc"/>
    <property type="match status" value="1"/>
</dbReference>
<proteinExistence type="inferred from homology"/>
<feature type="region of interest" description="Disordered" evidence="16">
    <location>
        <begin position="1857"/>
        <end position="1896"/>
    </location>
</feature>
<dbReference type="InterPro" id="IPR033646">
    <property type="entry name" value="CLU-central"/>
</dbReference>
<evidence type="ECO:0000259" key="19">
    <source>
        <dbReference type="PROSITE" id="PS51719"/>
    </source>
</evidence>
<dbReference type="GO" id="GO:0051301">
    <property type="term" value="P:cell division"/>
    <property type="evidence" value="ECO:0007669"/>
    <property type="project" value="UniProtKB-KW"/>
</dbReference>
<dbReference type="EMBL" id="JAROKS010000009">
    <property type="protein sequence ID" value="KAK1801349.1"/>
    <property type="molecule type" value="Genomic_DNA"/>
</dbReference>
<evidence type="ECO:0000256" key="12">
    <source>
        <dbReference type="ARBA" id="ARBA00023134"/>
    </source>
</evidence>
<comment type="catalytic activity">
    <reaction evidence="14">
        <text>ATP + H2O = ADP + phosphate + H(+)</text>
        <dbReference type="Rhea" id="RHEA:13065"/>
        <dbReference type="ChEBI" id="CHEBI:15377"/>
        <dbReference type="ChEBI" id="CHEBI:15378"/>
        <dbReference type="ChEBI" id="CHEBI:30616"/>
        <dbReference type="ChEBI" id="CHEBI:43474"/>
        <dbReference type="ChEBI" id="CHEBI:456216"/>
        <dbReference type="EC" id="3.6.4.13"/>
    </reaction>
</comment>
<keyword evidence="6" id="KW-0132">Cell division</keyword>
<dbReference type="Gene3D" id="3.40.50.300">
    <property type="entry name" value="P-loop containing nucleotide triphosphate hydrolases"/>
    <property type="match status" value="3"/>
</dbReference>
<dbReference type="InterPro" id="IPR027523">
    <property type="entry name" value="CLU_prot"/>
</dbReference>
<dbReference type="Pfam" id="PF07717">
    <property type="entry name" value="OB_NTP_bind"/>
    <property type="match status" value="1"/>
</dbReference>
<comment type="subcellular location">
    <subcellularLocation>
        <location evidence="1">Cytoplasm</location>
    </subcellularLocation>
</comment>
<dbReference type="InterPro" id="IPR048333">
    <property type="entry name" value="HA2_WH"/>
</dbReference>
<dbReference type="Gene3D" id="1.25.40.10">
    <property type="entry name" value="Tetratricopeptide repeat domain"/>
    <property type="match status" value="1"/>
</dbReference>
<protein>
    <recommendedName>
        <fullName evidence="3">Activating signal cointegrator 1 complex subunit 3</fullName>
        <ecNumber evidence="2">3.6.4.13</ecNumber>
    </recommendedName>
</protein>
<feature type="compositionally biased region" description="Basic and acidic residues" evidence="16">
    <location>
        <begin position="826"/>
        <end position="859"/>
    </location>
</feature>
<dbReference type="FunFam" id="1.20.120.1080:FF:000014">
    <property type="entry name" value="Probable ATP-dependent RNA helicase DHX37"/>
    <property type="match status" value="1"/>
</dbReference>
<keyword evidence="4" id="KW-0963">Cytoplasm</keyword>
<dbReference type="FunFam" id="3.30.2280.10:FF:000002">
    <property type="entry name" value="Clustered mitochondria protein homolog"/>
    <property type="match status" value="1"/>
</dbReference>
<dbReference type="Pfam" id="PF12807">
    <property type="entry name" value="eIF3_p135"/>
    <property type="match status" value="1"/>
</dbReference>
<dbReference type="InterPro" id="IPR014001">
    <property type="entry name" value="Helicase_ATP-bd"/>
</dbReference>
<feature type="region of interest" description="Disordered" evidence="16">
    <location>
        <begin position="3103"/>
        <end position="3125"/>
    </location>
</feature>
<dbReference type="GO" id="GO:0048312">
    <property type="term" value="P:intracellular distribution of mitochondria"/>
    <property type="evidence" value="ECO:0007669"/>
    <property type="project" value="TreeGrafter"/>
</dbReference>
<accession>A0AAD9E1Y0</accession>
<keyword evidence="10" id="KW-0347">Helicase</keyword>
<dbReference type="InterPro" id="IPR025697">
    <property type="entry name" value="CLU_dom"/>
</dbReference>
<dbReference type="InterPro" id="IPR011545">
    <property type="entry name" value="DEAD/DEAH_box_helicase_dom"/>
</dbReference>
<feature type="domain" description="Clu" evidence="20">
    <location>
        <begin position="2065"/>
        <end position="2312"/>
    </location>
</feature>
<dbReference type="GO" id="GO:0003729">
    <property type="term" value="F:mRNA binding"/>
    <property type="evidence" value="ECO:0007669"/>
    <property type="project" value="TreeGrafter"/>
</dbReference>
<evidence type="ECO:0000256" key="2">
    <source>
        <dbReference type="ARBA" id="ARBA00012552"/>
    </source>
</evidence>
<dbReference type="GO" id="GO:0016787">
    <property type="term" value="F:hydrolase activity"/>
    <property type="evidence" value="ECO:0007669"/>
    <property type="project" value="UniProtKB-KW"/>
</dbReference>
<feature type="region of interest" description="Disordered" evidence="16">
    <location>
        <begin position="753"/>
        <end position="859"/>
    </location>
</feature>
<dbReference type="Pfam" id="PF13236">
    <property type="entry name" value="CLU"/>
    <property type="match status" value="1"/>
</dbReference>
<evidence type="ECO:0000256" key="8">
    <source>
        <dbReference type="ARBA" id="ARBA00022741"/>
    </source>
</evidence>
<keyword evidence="9" id="KW-0378">Hydrolase</keyword>
<dbReference type="InterPro" id="IPR003593">
    <property type="entry name" value="AAA+_ATPase"/>
</dbReference>
<dbReference type="Pfam" id="PF04408">
    <property type="entry name" value="WHD_HA2"/>
    <property type="match status" value="1"/>
</dbReference>
<feature type="domain" description="Helicase C-terminal" evidence="18">
    <location>
        <begin position="1089"/>
        <end position="1332"/>
    </location>
</feature>
<gene>
    <name evidence="21" type="ORF">P4O66_023029</name>
</gene>
<dbReference type="Pfam" id="PF00270">
    <property type="entry name" value="DEAD"/>
    <property type="match status" value="1"/>
</dbReference>
<dbReference type="InterPro" id="IPR023231">
    <property type="entry name" value="GSKIP_dom_sf"/>
</dbReference>
<keyword evidence="22" id="KW-1185">Reference proteome</keyword>
<dbReference type="SMART" id="SM00082">
    <property type="entry name" value="LRRCT"/>
    <property type="match status" value="1"/>
</dbReference>
<dbReference type="CDD" id="cd01850">
    <property type="entry name" value="CDC_Septin"/>
    <property type="match status" value="1"/>
</dbReference>
<dbReference type="InterPro" id="IPR030379">
    <property type="entry name" value="G_SEPTIN_dom"/>
</dbReference>
<dbReference type="GO" id="GO:0005737">
    <property type="term" value="C:cytoplasm"/>
    <property type="evidence" value="ECO:0007669"/>
    <property type="project" value="UniProtKB-SubCell"/>
</dbReference>
<evidence type="ECO:0000259" key="18">
    <source>
        <dbReference type="PROSITE" id="PS51194"/>
    </source>
</evidence>
<evidence type="ECO:0000256" key="3">
    <source>
        <dbReference type="ARBA" id="ARBA00014590"/>
    </source>
</evidence>
<dbReference type="SUPFAM" id="SSF52540">
    <property type="entry name" value="P-loop containing nucleoside triphosphate hydrolases"/>
    <property type="match status" value="2"/>
</dbReference>
<evidence type="ECO:0000256" key="16">
    <source>
        <dbReference type="SAM" id="MobiDB-lite"/>
    </source>
</evidence>
<dbReference type="SUPFAM" id="SSF48452">
    <property type="entry name" value="TPR-like"/>
    <property type="match status" value="1"/>
</dbReference>
<dbReference type="SMART" id="SM00487">
    <property type="entry name" value="DEXDc"/>
    <property type="match status" value="1"/>
</dbReference>
<dbReference type="SMART" id="SM00013">
    <property type="entry name" value="LRRNT"/>
    <property type="match status" value="1"/>
</dbReference>
<dbReference type="InterPro" id="IPR011990">
    <property type="entry name" value="TPR-like_helical_dom_sf"/>
</dbReference>
<dbReference type="CDD" id="cd18791">
    <property type="entry name" value="SF2_C_RHA"/>
    <property type="match status" value="1"/>
</dbReference>
<dbReference type="InterPro" id="IPR000372">
    <property type="entry name" value="LRRNT"/>
</dbReference>
<keyword evidence="7" id="KW-0732">Signal</keyword>
<dbReference type="Pfam" id="PF21010">
    <property type="entry name" value="HA2_C"/>
    <property type="match status" value="1"/>
</dbReference>
<dbReference type="PROSITE" id="PS00690">
    <property type="entry name" value="DEAH_ATP_HELICASE"/>
    <property type="match status" value="1"/>
</dbReference>
<keyword evidence="8 15" id="KW-0547">Nucleotide-binding</keyword>
<organism evidence="21 22">
    <name type="scientific">Electrophorus voltai</name>
    <dbReference type="NCBI Taxonomy" id="2609070"/>
    <lineage>
        <taxon>Eukaryota</taxon>
        <taxon>Metazoa</taxon>
        <taxon>Chordata</taxon>
        <taxon>Craniata</taxon>
        <taxon>Vertebrata</taxon>
        <taxon>Euteleostomi</taxon>
        <taxon>Actinopterygii</taxon>
        <taxon>Neopterygii</taxon>
        <taxon>Teleostei</taxon>
        <taxon>Ostariophysi</taxon>
        <taxon>Gymnotiformes</taxon>
        <taxon>Gymnotoidei</taxon>
        <taxon>Gymnotidae</taxon>
        <taxon>Electrophorus</taxon>
    </lineage>
</organism>
<name>A0AAD9E1Y0_9TELE</name>
<evidence type="ECO:0000256" key="11">
    <source>
        <dbReference type="ARBA" id="ARBA00022840"/>
    </source>
</evidence>
<dbReference type="Proteomes" id="UP001239994">
    <property type="component" value="Unassembled WGS sequence"/>
</dbReference>
<evidence type="ECO:0000313" key="21">
    <source>
        <dbReference type="EMBL" id="KAK1801349.1"/>
    </source>
</evidence>
<evidence type="ECO:0000256" key="1">
    <source>
        <dbReference type="ARBA" id="ARBA00004496"/>
    </source>
</evidence>
<reference evidence="21" key="1">
    <citation type="submission" date="2023-03" db="EMBL/GenBank/DDBJ databases">
        <title>Electrophorus voltai genome.</title>
        <authorList>
            <person name="Bian C."/>
        </authorList>
    </citation>
    <scope>NUCLEOTIDE SEQUENCE</scope>
    <source>
        <strain evidence="21">CB-2022</strain>
        <tissue evidence="21">Muscle</tissue>
    </source>
</reference>
<dbReference type="Pfam" id="PF23362">
    <property type="entry name" value="DHX37_C"/>
    <property type="match status" value="1"/>
</dbReference>
<sequence>MSLLSVSVQDKQYVGFATLPNQVHRKSVKKGFDFTLMVAGESGLGKSTLVNSLFLTDLYKDRKLLNAEERISQTVEITKHTVDIEEKGVKLKLTIVDTPGFGDAVNNNECWKPITDYIDQQFEQYFRDESGLNRKNILDNRVHCCLYFIPPFGHGLRPVDVEFMKALHERVNIIALIAKADCLTPNETKKLKDRVRDEIERFGIKVYQFPECDSDEDEEFKQMDKELKECTPFAVIGSNTVVEARGQRVRGRLYPWGIVEVENQSHCDFVKLRNMLIRSHMHDLKDVTCDVHYENYRAHCIQQMTSKLAQDNRMDSSIPILPLPTPDAETEKLIKMKDEEVGLKYDHHHHHPVPTVNSRGCRRCWRRCNNRCTKKTSDDRSYGRFVRLHSNVKIPVAVSRYVILSACHLSPLAECACAGMKRALHVLLSVLYALQVDPVEARMACPRLCSCADDMVDCSGRGLTVATLPSAFPPGAAELRLHSNRLTALPAGLLDGARDLRRVTLHDNPWACDCAVLYLRAWLLKQTDNALIKNVSCNSPPSLRGRLVVYLAEEEVLNSCRYWLCDLALASQISLFFFIVVQALLLAVIIHFLRRFNRLTCEVKASAAEGPAASASGVSDYFGAMGRLRKKHNWKGRQQNTPPVTAAENQQSDVVVELSGSAILKGVDDSNVLVLPASKAKKPKVEYSAPQKKPLSKKQRKNLEKVLEQKEKKAHRAGILNKLAEVQLPESELKLLYTTSKLGTGDKLYQAKESVGEGQNDRPAPLKISSLRGVNSRRKRRREDEEGSESGEEVSSEEGTSSACDSSSEAGEAGAGDEVSDGVASGEKENQEEDPKGEGRVDMKEGGEKEGERATCRKEARQPAVFVPVDRSPEIQEARLKLPVLAEEQVIMEAVRENECVVLCGETGSGKTTQVPQFLYEAGYARAGGIIGVTEPRRVAAVSMSHRVAKEMNLSTGVVSYQIRYEGNVTKDTKIKFMTDGVLLKEIQKDFLLQKYSVIIIDEAHERSVYTDILIGLLSRIVPLRNKKGLPMKLLIMSATLRVEDFTENKRLFRIPPPVIKVEARQFPVTVHFNKRTPMEDYTGEAFRKTCKIHRMLPPGGILVFLTGQAEVHSTCWRLRKAFPYRPNKQHTDAEIWSEDLRKAKQKKTVSLPRIDLDNYSAQPVDEGDEDRQAGIDDDDDGSDLELGDHPEETEEKADPSIPLYVLPLYSLLSSEQQAKVFRPPPPGARLCVVATNVAETSLTIPGIKYVVDCGRVKKRFYDKVTGVSSFKVTWTSQASANQRAGRAGRTEPGHCYRIYSSAVFSDFSPFSEAEITRRPVDDLVLQMKDLNIDKVVNFPFPTTPSAEALVSAEQLLISLGALEEPPRQGRMVDMERARLSCPITPLGRAMAAFPVAPRYAKMLALGRQQDCMPYVITVVATMTVREIFEELDRPVSNEEERSRLAERKAGAAQRRRLWAGQGQSLLLGDLMVMLGAVGACEFAGCTPEFCEKNSLRYKAMLEIRRLRGQLTNAVNAVCSDAGVCVDGKMVPPTETQVVCLRQIVLAGLGDHLARRIQAEELLDPKWRNGYKTPLLDEPVFIHPSSVLHKTLPDFVVYQEVMETTKMYMRGVCAVQADWIPKLLPQYCHFSGPDPSPAPWFCPISGTVKCHQQSTFFRVGWKLPSVEMDHPEGLERYKLFGKFLLEGQVCPKLQQHSTCLLSSPSTMLKTWAKLQPRTEALLGALVSEKVDNRDALQAAWTKNAKSNGKTPGGVPKEDDGSFSVKVQGAGVDAFELQVNKFWLVQDAILTILGREEVAPRTSLGLTLSGVTLDPFAELRSVKGFKTGVTLRLVEELYSPRSTRAHLARVQELLRGTSPQDALREGRSPSILHTLTHTNGRRANSKPEQPTEAPPPPDYILPGATERPPLATLLPTSTYSEVPSCLLDLSLSCWNPPPGSRKLQGDFLYISIQTLEGKHCDITSSPRGFYLNRSTKDVFDPRPAPSSPVCHCLTDLLSQLSPQFKHHFSTLLHRPTLAAEECMSTPYHTLSWLGGSAVHSHKNNYSYRLGLDLGLHAQVFTLGSFISLTSHLAILGQSHQSVSRLSGGCAPDWNEELQAARDLPQTTLEERLQREKALLQVNSAFVWAVAEGSEKVIDGFVDPINSCSQDPAFLWGGLFMSMGGTGAEWLGGERGRRAAQRLELRSIQSYSDLEGDLQALHTLPTALADYRGLRLSAQGLAPGLQGVDQPGVPRGLLYGVGAGPIENPARRKLLELLAQSAKSLGLQRHAVVGPSSHQVPLFTSTDVQGLLGADGRYYLLDVFRTMPADANFCVAEGEEGEEGATLRRFPHGLCRLRPELVKAFIRHKNSQFTKHVREHMEETGGVEECVKAGKNATAAKASKTCSELEQFASEVGKCRDQIHTCQQVTRAARMPSERLVKMSALSVTSFSRCGSTQTFCPQASTSTHTMEQAPTITALHHKRVEFPTSESNAVSLQKRLLKEAASFIIGDQIPAFLDDCLQGKELPMDGATLRQALHQKGINLRYLGHLVSFISQLDHKDKLRHITMSSFVCVVLLCQRLAYGEIVVRCARRIFNGYIQGVELSSISAAASHFLCCLLVPHFSGASNGEESKKRSRRRGHKGGGAADSIAWSTLGGNELWSLIGQDALETYGLIKGLGSNIDHLVEQCGLQKVSLLREMCLKTGIQLRLRDYALDNRNKAPISSDDVLNLLPVIKHITMATTDASRAFREAQNSLQKGLLEKAYEQLKEAAYLFGRVCDDLHPEACHCLSQLAQVAYLQGRPAEARSLQLKVVVISERILGFDHPNTIQQYALLAVYVLAGGETALALRCLYRAKILMLTTHGEDHPYTAVLDSSLGLMLQGEQSTQYLQNALKLSLSFRGAMDVTTGLIHHLLAQRMCAVGDYRGGMTQEKQAHSIFQTKWGENHPQTKCSSDFLKAVTQQAVRVERCIRQGGAELADSSTPESLVPSQETTLEQLALVNGILKTSYSMRITEFKEKLQEKRAAEEAEQAVTESSGEAEVKEGTSNGKQTEEVPAENPDSQLETQDVLEKTPSNPQINAHVESHLQNGDCATEKDEDTEGSVERLGLTSGTSFKSLAEVKELSVATNKKSEPALVNGEEHKTAGDVTAVEKQAEIEVPLQN</sequence>
<dbReference type="InterPro" id="IPR000483">
    <property type="entry name" value="Cys-rich_flank_reg_C"/>
</dbReference>
<evidence type="ECO:0000256" key="7">
    <source>
        <dbReference type="ARBA" id="ARBA00022729"/>
    </source>
</evidence>
<dbReference type="PROSITE" id="PS51194">
    <property type="entry name" value="HELICASE_CTER"/>
    <property type="match status" value="1"/>
</dbReference>
<dbReference type="Gene3D" id="3.30.2280.10">
    <property type="entry name" value="Hypothetical protein (hspc210)"/>
    <property type="match status" value="1"/>
</dbReference>
<evidence type="ECO:0000256" key="6">
    <source>
        <dbReference type="ARBA" id="ARBA00022618"/>
    </source>
</evidence>
<evidence type="ECO:0000256" key="14">
    <source>
        <dbReference type="ARBA" id="ARBA00047984"/>
    </source>
</evidence>
<dbReference type="FunFam" id="3.40.50.300:FF:000064">
    <property type="entry name" value="Septin 4"/>
    <property type="match status" value="1"/>
</dbReference>
<evidence type="ECO:0000256" key="15">
    <source>
        <dbReference type="RuleBase" id="RU004560"/>
    </source>
</evidence>
<dbReference type="PANTHER" id="PTHR12601:SF41">
    <property type="entry name" value="CLUSTERED MITOCHONDRIA PROTEIN HOMOLOG"/>
    <property type="match status" value="1"/>
</dbReference>
<dbReference type="SMART" id="SM00847">
    <property type="entry name" value="HA2"/>
    <property type="match status" value="1"/>
</dbReference>
<dbReference type="InterPro" id="IPR032675">
    <property type="entry name" value="LRR_dom_sf"/>
</dbReference>
<comment type="caution">
    <text evidence="21">The sequence shown here is derived from an EMBL/GenBank/DDBJ whole genome shotgun (WGS) entry which is preliminary data.</text>
</comment>
<evidence type="ECO:0000259" key="20">
    <source>
        <dbReference type="PROSITE" id="PS51823"/>
    </source>
</evidence>
<dbReference type="CDD" id="cd15466">
    <property type="entry name" value="CLU-central"/>
    <property type="match status" value="1"/>
</dbReference>
<keyword evidence="13" id="KW-0131">Cell cycle</keyword>
<dbReference type="SUPFAM" id="SSF52058">
    <property type="entry name" value="L domain-like"/>
    <property type="match status" value="1"/>
</dbReference>
<evidence type="ECO:0000256" key="10">
    <source>
        <dbReference type="ARBA" id="ARBA00022806"/>
    </source>
</evidence>
<evidence type="ECO:0000256" key="5">
    <source>
        <dbReference type="ARBA" id="ARBA00022614"/>
    </source>
</evidence>
<dbReference type="InterPro" id="IPR056371">
    <property type="entry name" value="DHX37-like_C"/>
</dbReference>
<feature type="region of interest" description="Disordered" evidence="16">
    <location>
        <begin position="3006"/>
        <end position="3044"/>
    </location>
</feature>
<dbReference type="GO" id="GO:0005524">
    <property type="term" value="F:ATP binding"/>
    <property type="evidence" value="ECO:0007669"/>
    <property type="project" value="UniProtKB-KW"/>
</dbReference>
<dbReference type="InterPro" id="IPR016491">
    <property type="entry name" value="Septin"/>
</dbReference>
<feature type="region of interest" description="Disordered" evidence="16">
    <location>
        <begin position="2606"/>
        <end position="2625"/>
    </location>
</feature>
<feature type="domain" description="Septin-type G" evidence="19">
    <location>
        <begin position="30"/>
        <end position="303"/>
    </location>
</feature>
<evidence type="ECO:0000256" key="4">
    <source>
        <dbReference type="ARBA" id="ARBA00022490"/>
    </source>
</evidence>
<dbReference type="SUPFAM" id="SSF103107">
    <property type="entry name" value="Hypothetical protein c14orf129, hspc210"/>
    <property type="match status" value="1"/>
</dbReference>
<dbReference type="Gene3D" id="3.80.10.10">
    <property type="entry name" value="Ribonuclease Inhibitor"/>
    <property type="match status" value="1"/>
</dbReference>
<dbReference type="Pfam" id="PF00271">
    <property type="entry name" value="Helicase_C"/>
    <property type="match status" value="1"/>
</dbReference>
<keyword evidence="5" id="KW-0433">Leucine-rich repeat</keyword>
<dbReference type="PROSITE" id="PS51719">
    <property type="entry name" value="G_SEPTIN"/>
    <property type="match status" value="1"/>
</dbReference>
<evidence type="ECO:0000256" key="13">
    <source>
        <dbReference type="ARBA" id="ARBA00023306"/>
    </source>
</evidence>
<feature type="region of interest" description="Disordered" evidence="16">
    <location>
        <begin position="1156"/>
        <end position="1199"/>
    </location>
</feature>
<dbReference type="GO" id="GO:0003724">
    <property type="term" value="F:RNA helicase activity"/>
    <property type="evidence" value="ECO:0007669"/>
    <property type="project" value="UniProtKB-EC"/>
</dbReference>
<dbReference type="Pfam" id="PF00735">
    <property type="entry name" value="Septin"/>
    <property type="match status" value="1"/>
</dbReference>